<dbReference type="GeneID" id="72062270"/>
<accession>A0A9Q8Q6R2</accession>
<gene>
    <name evidence="1" type="ORF">JDV02_000304</name>
</gene>
<evidence type="ECO:0000313" key="1">
    <source>
        <dbReference type="EMBL" id="UNI13574.1"/>
    </source>
</evidence>
<dbReference type="KEGG" id="ptkz:JDV02_000304"/>
<keyword evidence="2" id="KW-1185">Reference proteome</keyword>
<dbReference type="Proteomes" id="UP000829364">
    <property type="component" value="Chromosome 1"/>
</dbReference>
<dbReference type="OrthoDB" id="10489333at2759"/>
<evidence type="ECO:0000313" key="2">
    <source>
        <dbReference type="Proteomes" id="UP000829364"/>
    </source>
</evidence>
<protein>
    <submittedName>
        <fullName evidence="1">Uncharacterized protein</fullName>
    </submittedName>
</protein>
<reference evidence="1" key="1">
    <citation type="submission" date="2021-11" db="EMBL/GenBank/DDBJ databases">
        <title>Purpureocillium_takamizusanense_genome.</title>
        <authorList>
            <person name="Nguyen N.-H."/>
        </authorList>
    </citation>
    <scope>NUCLEOTIDE SEQUENCE</scope>
    <source>
        <strain evidence="1">PT3</strain>
    </source>
</reference>
<name>A0A9Q8Q6R2_9HYPO</name>
<dbReference type="AlphaFoldDB" id="A0A9Q8Q6R2"/>
<proteinExistence type="predicted"/>
<sequence length="159" mass="17840">MPETKKNEVSMGDFDSRKVGESELFSKGFGTCVGVVVTGEPRRGGPTRFLLHLSLGSDWSEARKKWDEFVEAVEASGMRRMRGYLLTIDTTLAKDPDLANDDDLRSVAEGLEIDYRRVKENLQRLVGRDNVVHATHGFGKTTDMKVDENNVVTFNGKRM</sequence>
<organism evidence="1 2">
    <name type="scientific">Purpureocillium takamizusanense</name>
    <dbReference type="NCBI Taxonomy" id="2060973"/>
    <lineage>
        <taxon>Eukaryota</taxon>
        <taxon>Fungi</taxon>
        <taxon>Dikarya</taxon>
        <taxon>Ascomycota</taxon>
        <taxon>Pezizomycotina</taxon>
        <taxon>Sordariomycetes</taxon>
        <taxon>Hypocreomycetidae</taxon>
        <taxon>Hypocreales</taxon>
        <taxon>Ophiocordycipitaceae</taxon>
        <taxon>Purpureocillium</taxon>
    </lineage>
</organism>
<dbReference type="RefSeq" id="XP_047837055.1">
    <property type="nucleotide sequence ID" value="XM_047981097.1"/>
</dbReference>
<dbReference type="EMBL" id="CP086354">
    <property type="protein sequence ID" value="UNI13574.1"/>
    <property type="molecule type" value="Genomic_DNA"/>
</dbReference>